<evidence type="ECO:0000256" key="5">
    <source>
        <dbReference type="ARBA" id="ARBA00022825"/>
    </source>
</evidence>
<evidence type="ECO:0000256" key="4">
    <source>
        <dbReference type="ARBA" id="ARBA00022801"/>
    </source>
</evidence>
<keyword evidence="4" id="KW-0378">Hydrolase</keyword>
<dbReference type="PROSITE" id="PS00135">
    <property type="entry name" value="TRYPSIN_SER"/>
    <property type="match status" value="1"/>
</dbReference>
<evidence type="ECO:0000256" key="7">
    <source>
        <dbReference type="ARBA" id="ARBA00024195"/>
    </source>
</evidence>
<evidence type="ECO:0000313" key="10">
    <source>
        <dbReference type="Proteomes" id="UP000326759"/>
    </source>
</evidence>
<dbReference type="PROSITE" id="PS50240">
    <property type="entry name" value="TRYPSIN_DOM"/>
    <property type="match status" value="1"/>
</dbReference>
<dbReference type="Proteomes" id="UP000326759">
    <property type="component" value="Unassembled WGS sequence"/>
</dbReference>
<dbReference type="GO" id="GO:0004252">
    <property type="term" value="F:serine-type endopeptidase activity"/>
    <property type="evidence" value="ECO:0007669"/>
    <property type="project" value="InterPro"/>
</dbReference>
<dbReference type="GO" id="GO:0005615">
    <property type="term" value="C:extracellular space"/>
    <property type="evidence" value="ECO:0007669"/>
    <property type="project" value="TreeGrafter"/>
</dbReference>
<keyword evidence="3 9" id="KW-0645">Protease</keyword>
<proteinExistence type="inferred from homology"/>
<dbReference type="SMART" id="SM00020">
    <property type="entry name" value="Tryp_SPc"/>
    <property type="match status" value="1"/>
</dbReference>
<evidence type="ECO:0000256" key="1">
    <source>
        <dbReference type="ARBA" id="ARBA00004613"/>
    </source>
</evidence>
<name>A0A5N5THW5_9CRUS</name>
<gene>
    <name evidence="9" type="primary">PRSS56</name>
    <name evidence="9" type="ORF">Anas_00246</name>
</gene>
<accession>A0A5N5THW5</accession>
<dbReference type="PANTHER" id="PTHR24264:SF65">
    <property type="entry name" value="SRCR DOMAIN-CONTAINING PROTEIN"/>
    <property type="match status" value="1"/>
</dbReference>
<evidence type="ECO:0000256" key="2">
    <source>
        <dbReference type="ARBA" id="ARBA00022525"/>
    </source>
</evidence>
<dbReference type="EMBL" id="SEYY01000983">
    <property type="protein sequence ID" value="KAB7506142.1"/>
    <property type="molecule type" value="Genomic_DNA"/>
</dbReference>
<keyword evidence="10" id="KW-1185">Reference proteome</keyword>
<dbReference type="CDD" id="cd00190">
    <property type="entry name" value="Tryp_SPc"/>
    <property type="match status" value="1"/>
</dbReference>
<dbReference type="InterPro" id="IPR001254">
    <property type="entry name" value="Trypsin_dom"/>
</dbReference>
<dbReference type="Pfam" id="PF00089">
    <property type="entry name" value="Trypsin"/>
    <property type="match status" value="1"/>
</dbReference>
<comment type="caution">
    <text evidence="9">The sequence shown here is derived from an EMBL/GenBank/DDBJ whole genome shotgun (WGS) entry which is preliminary data.</text>
</comment>
<protein>
    <submittedName>
        <fullName evidence="9">Serine protease 56</fullName>
    </submittedName>
</protein>
<dbReference type="Gene3D" id="2.40.10.10">
    <property type="entry name" value="Trypsin-like serine proteases"/>
    <property type="match status" value="1"/>
</dbReference>
<dbReference type="InterPro" id="IPR043504">
    <property type="entry name" value="Peptidase_S1_PA_chymotrypsin"/>
</dbReference>
<sequence>MERKIDVSDKECLISGWGRLSSEGDLPDVLHSARVSLLSDEECEEALGNSTSKKPFKSNVCAGGGKTDACQGDSGGPLVCCDDSKSFKNCTLTGITSWGIGCATPGIPGIYTEVAYYKDWINRIIDTESN</sequence>
<reference evidence="9 10" key="1">
    <citation type="journal article" date="2019" name="PLoS Biol.">
        <title>Sex chromosomes control vertical transmission of feminizing Wolbachia symbionts in an isopod.</title>
        <authorList>
            <person name="Becking T."/>
            <person name="Chebbi M.A."/>
            <person name="Giraud I."/>
            <person name="Moumen B."/>
            <person name="Laverre T."/>
            <person name="Caubet Y."/>
            <person name="Peccoud J."/>
            <person name="Gilbert C."/>
            <person name="Cordaux R."/>
        </authorList>
    </citation>
    <scope>NUCLEOTIDE SEQUENCE [LARGE SCALE GENOMIC DNA]</scope>
    <source>
        <strain evidence="9">ANa2</strain>
        <tissue evidence="9">Whole body excluding digestive tract and cuticle</tissue>
    </source>
</reference>
<dbReference type="PANTHER" id="PTHR24264">
    <property type="entry name" value="TRYPSIN-RELATED"/>
    <property type="match status" value="1"/>
</dbReference>
<dbReference type="InterPro" id="IPR033116">
    <property type="entry name" value="TRYPSIN_SER"/>
</dbReference>
<organism evidence="9 10">
    <name type="scientific">Armadillidium nasatum</name>
    <dbReference type="NCBI Taxonomy" id="96803"/>
    <lineage>
        <taxon>Eukaryota</taxon>
        <taxon>Metazoa</taxon>
        <taxon>Ecdysozoa</taxon>
        <taxon>Arthropoda</taxon>
        <taxon>Crustacea</taxon>
        <taxon>Multicrustacea</taxon>
        <taxon>Malacostraca</taxon>
        <taxon>Eumalacostraca</taxon>
        <taxon>Peracarida</taxon>
        <taxon>Isopoda</taxon>
        <taxon>Oniscidea</taxon>
        <taxon>Crinocheta</taxon>
        <taxon>Armadillidiidae</taxon>
        <taxon>Armadillidium</taxon>
    </lineage>
</organism>
<dbReference type="OrthoDB" id="93664at2759"/>
<dbReference type="FunFam" id="2.40.10.10:FF:000002">
    <property type="entry name" value="Transmembrane protease serine"/>
    <property type="match status" value="1"/>
</dbReference>
<keyword evidence="2" id="KW-0964">Secreted</keyword>
<evidence type="ECO:0000313" key="9">
    <source>
        <dbReference type="EMBL" id="KAB7506142.1"/>
    </source>
</evidence>
<dbReference type="SUPFAM" id="SSF50494">
    <property type="entry name" value="Trypsin-like serine proteases"/>
    <property type="match status" value="1"/>
</dbReference>
<feature type="domain" description="Peptidase S1" evidence="8">
    <location>
        <begin position="1"/>
        <end position="126"/>
    </location>
</feature>
<keyword evidence="5" id="KW-0720">Serine protease</keyword>
<comment type="subcellular location">
    <subcellularLocation>
        <location evidence="1">Secreted</location>
    </subcellularLocation>
</comment>
<evidence type="ECO:0000256" key="3">
    <source>
        <dbReference type="ARBA" id="ARBA00022670"/>
    </source>
</evidence>
<keyword evidence="6" id="KW-1015">Disulfide bond</keyword>
<dbReference type="InterPro" id="IPR009003">
    <property type="entry name" value="Peptidase_S1_PA"/>
</dbReference>
<dbReference type="GO" id="GO:0006508">
    <property type="term" value="P:proteolysis"/>
    <property type="evidence" value="ECO:0007669"/>
    <property type="project" value="UniProtKB-KW"/>
</dbReference>
<evidence type="ECO:0000256" key="6">
    <source>
        <dbReference type="ARBA" id="ARBA00023157"/>
    </source>
</evidence>
<dbReference type="InterPro" id="IPR050127">
    <property type="entry name" value="Serine_Proteases_S1"/>
</dbReference>
<comment type="similarity">
    <text evidence="7">Belongs to the peptidase S1 family. CLIP subfamily.</text>
</comment>
<evidence type="ECO:0000259" key="8">
    <source>
        <dbReference type="PROSITE" id="PS50240"/>
    </source>
</evidence>
<dbReference type="AlphaFoldDB" id="A0A5N5THW5"/>